<dbReference type="Proteomes" id="UP000279259">
    <property type="component" value="Unassembled WGS sequence"/>
</dbReference>
<protein>
    <recommendedName>
        <fullName evidence="5">Vacuolar protein sorting-associated protein ist1</fullName>
    </recommendedName>
</protein>
<reference evidence="3 4" key="1">
    <citation type="submission" date="2018-11" db="EMBL/GenBank/DDBJ databases">
        <title>Genome sequence of Saitozyma podzolica DSM 27192.</title>
        <authorList>
            <person name="Aliyu H."/>
            <person name="Gorte O."/>
            <person name="Ochsenreither K."/>
        </authorList>
    </citation>
    <scope>NUCLEOTIDE SEQUENCE [LARGE SCALE GENOMIC DNA]</scope>
    <source>
        <strain evidence="3 4">DSM 27192</strain>
    </source>
</reference>
<dbReference type="Pfam" id="PF03398">
    <property type="entry name" value="Ist1"/>
    <property type="match status" value="1"/>
</dbReference>
<dbReference type="InterPro" id="IPR042277">
    <property type="entry name" value="IST1-like"/>
</dbReference>
<dbReference type="STRING" id="1890683.A0A427YR83"/>
<dbReference type="Gene3D" id="1.20.1260.60">
    <property type="entry name" value="Vacuolar protein sorting-associated protein Ist1"/>
    <property type="match status" value="1"/>
</dbReference>
<proteinExistence type="inferred from homology"/>
<accession>A0A427YR83</accession>
<comment type="similarity">
    <text evidence="1">Belongs to the IST1 family.</text>
</comment>
<evidence type="ECO:0000313" key="4">
    <source>
        <dbReference type="Proteomes" id="UP000279259"/>
    </source>
</evidence>
<evidence type="ECO:0000256" key="2">
    <source>
        <dbReference type="SAM" id="MobiDB-lite"/>
    </source>
</evidence>
<evidence type="ECO:0000256" key="1">
    <source>
        <dbReference type="ARBA" id="ARBA00005536"/>
    </source>
</evidence>
<evidence type="ECO:0000313" key="3">
    <source>
        <dbReference type="EMBL" id="RSH93624.1"/>
    </source>
</evidence>
<gene>
    <name evidence="3" type="ORF">EHS25_006270</name>
</gene>
<sequence>MVPWNSARTKVQIRLSIQRLRTLQEKKLALAKKSRREIADLLQKGRVETARLRVEGLIQDDIYVELLELLELYSEMLQARFNLLDASTAAEPEATISDAVCAIVYAAPRTELKELQILREMLMHKYGRAFALTLLPNEPAPPTVPARVASKLALYTPSKELVDAYLGEIARGYGVDWLPEPAFSESSGADGDKEVEVDKGGRDDDDGEEGGGGGPKEAPIALEAEAPAKERQASPKPPAKEVVAPSLPAPPVGPEKDAWAGTSTGKGNEDEELAKRFERLKNLR</sequence>
<organism evidence="3 4">
    <name type="scientific">Saitozyma podzolica</name>
    <dbReference type="NCBI Taxonomy" id="1890683"/>
    <lineage>
        <taxon>Eukaryota</taxon>
        <taxon>Fungi</taxon>
        <taxon>Dikarya</taxon>
        <taxon>Basidiomycota</taxon>
        <taxon>Agaricomycotina</taxon>
        <taxon>Tremellomycetes</taxon>
        <taxon>Tremellales</taxon>
        <taxon>Trimorphomycetaceae</taxon>
        <taxon>Saitozyma</taxon>
    </lineage>
</organism>
<dbReference type="FunFam" id="1.20.1260.60:FF:000002">
    <property type="entry name" value="Vacuolar protein sorting-associated protein IST1"/>
    <property type="match status" value="1"/>
</dbReference>
<dbReference type="EMBL" id="RSCD01000003">
    <property type="protein sequence ID" value="RSH93624.1"/>
    <property type="molecule type" value="Genomic_DNA"/>
</dbReference>
<name>A0A427YR83_9TREE</name>
<dbReference type="GO" id="GO:0015031">
    <property type="term" value="P:protein transport"/>
    <property type="evidence" value="ECO:0007669"/>
    <property type="project" value="InterPro"/>
</dbReference>
<dbReference type="OrthoDB" id="29853at2759"/>
<feature type="compositionally biased region" description="Low complexity" evidence="2">
    <location>
        <begin position="216"/>
        <end position="225"/>
    </location>
</feature>
<dbReference type="AlphaFoldDB" id="A0A427YR83"/>
<dbReference type="PANTHER" id="PTHR12161">
    <property type="entry name" value="IST1 FAMILY MEMBER"/>
    <property type="match status" value="1"/>
</dbReference>
<feature type="region of interest" description="Disordered" evidence="2">
    <location>
        <begin position="180"/>
        <end position="284"/>
    </location>
</feature>
<dbReference type="PANTHER" id="PTHR12161:SF5">
    <property type="entry name" value="IST1 HOMOLOG"/>
    <property type="match status" value="1"/>
</dbReference>
<feature type="compositionally biased region" description="Basic and acidic residues" evidence="2">
    <location>
        <begin position="273"/>
        <end position="284"/>
    </location>
</feature>
<comment type="caution">
    <text evidence="3">The sequence shown here is derived from an EMBL/GenBank/DDBJ whole genome shotgun (WGS) entry which is preliminary data.</text>
</comment>
<dbReference type="InterPro" id="IPR005061">
    <property type="entry name" value="Ist1"/>
</dbReference>
<keyword evidence="4" id="KW-1185">Reference proteome</keyword>
<evidence type="ECO:0008006" key="5">
    <source>
        <dbReference type="Google" id="ProtNLM"/>
    </source>
</evidence>
<feature type="compositionally biased region" description="Basic and acidic residues" evidence="2">
    <location>
        <begin position="190"/>
        <end position="202"/>
    </location>
</feature>